<dbReference type="EMBL" id="CP103840">
    <property type="protein sequence ID" value="WOB24921.1"/>
    <property type="molecule type" value="Genomic_DNA"/>
</dbReference>
<feature type="signal peptide" evidence="1">
    <location>
        <begin position="1"/>
        <end position="21"/>
    </location>
</feature>
<reference evidence="2 4" key="1">
    <citation type="submission" date="2016-08" db="EMBL/GenBank/DDBJ databases">
        <authorList>
            <person name="Seilhamer J.J."/>
        </authorList>
    </citation>
    <scope>NUCLEOTIDE SEQUENCE [LARGE SCALE GENOMIC DNA]</scope>
    <source>
        <strain evidence="2 4">CFBP7245</strain>
    </source>
</reference>
<name>A0A2S7C0J3_9XANT</name>
<dbReference type="Pfam" id="PF01963">
    <property type="entry name" value="TraB_PrgY_gumN"/>
    <property type="match status" value="1"/>
</dbReference>
<dbReference type="InterPro" id="IPR002816">
    <property type="entry name" value="TraB/PrgY/GumN_fam"/>
</dbReference>
<dbReference type="Proteomes" id="UP001304534">
    <property type="component" value="Chromosome"/>
</dbReference>
<dbReference type="AlphaFoldDB" id="A0A2S7C0J3"/>
<dbReference type="GeneID" id="95585031"/>
<keyword evidence="1" id="KW-0732">Signal</keyword>
<dbReference type="RefSeq" id="WP_104616385.1">
    <property type="nucleotide sequence ID" value="NZ_CP103837.1"/>
</dbReference>
<protein>
    <submittedName>
        <fullName evidence="2">TraB/GumN family protein</fullName>
    </submittedName>
</protein>
<keyword evidence="5" id="KW-1185">Reference proteome</keyword>
<dbReference type="Proteomes" id="UP000238908">
    <property type="component" value="Unassembled WGS sequence"/>
</dbReference>
<reference evidence="3 5" key="2">
    <citation type="submission" date="2022-08" db="EMBL/GenBank/DDBJ databases">
        <title>Whole genome sequencing-based tracing of a 2022 introduction and outbreak of Xanthomonas hortorum pv. pelargonii.</title>
        <authorList>
            <person name="Iruegas-Bocardo F."/>
            <person name="Weisberg A.K."/>
            <person name="Riutta E.R."/>
            <person name="Kilday K."/>
            <person name="Bonkowski J.C."/>
            <person name="Creswell T."/>
            <person name="Daughtrey M.L."/>
            <person name="Rane K."/>
            <person name="Grunwald N.J."/>
            <person name="Chang J.H."/>
            <person name="Putnam M.L."/>
        </authorList>
    </citation>
    <scope>NUCLEOTIDE SEQUENCE [LARGE SCALE GENOMIC DNA]</scope>
    <source>
        <strain evidence="3 5">22-325</strain>
    </source>
</reference>
<proteinExistence type="predicted"/>
<accession>A0A2S7C0J3</accession>
<sequence>MRYRPTLWGAGVMLASMLATASETAPQTAAAPPPVVDLEAMVVRGVQPGPGLWKVSKGDHVLWILGTLSPLPKRLQWQSAEVETIIGQSQQVLMAPTVQVDADMGFFGKLTLLPSAMKAMKNEDDRELRDVLPAELYARWSVAKARYIGSDRGVERKRPMLAAGELYQAAIKRSGLARSPVIWSVVERAAKRAGIKPTPTALDYKIKDPRQALKEFRAGGMDDTACFRSILVTVERDLPTMVERANAWSVGDIEALRQLPREDPQAACMSAMASSGAARKRGIDDLERRMREHWLGIATTALQRNRSTFAVLPISRMTAPDGYLARLQALGYEVEAP</sequence>
<feature type="chain" id="PRO_5015708287" evidence="1">
    <location>
        <begin position="22"/>
        <end position="337"/>
    </location>
</feature>
<dbReference type="EMBL" id="MDEE01000023">
    <property type="protein sequence ID" value="PPU55089.1"/>
    <property type="molecule type" value="Genomic_DNA"/>
</dbReference>
<evidence type="ECO:0000256" key="1">
    <source>
        <dbReference type="SAM" id="SignalP"/>
    </source>
</evidence>
<organism evidence="2 4">
    <name type="scientific">Xanthomonas dyei</name>
    <dbReference type="NCBI Taxonomy" id="743699"/>
    <lineage>
        <taxon>Bacteria</taxon>
        <taxon>Pseudomonadati</taxon>
        <taxon>Pseudomonadota</taxon>
        <taxon>Gammaproteobacteria</taxon>
        <taxon>Lysobacterales</taxon>
        <taxon>Lysobacteraceae</taxon>
        <taxon>Xanthomonas</taxon>
    </lineage>
</organism>
<evidence type="ECO:0000313" key="4">
    <source>
        <dbReference type="Proteomes" id="UP000238908"/>
    </source>
</evidence>
<evidence type="ECO:0000313" key="3">
    <source>
        <dbReference type="EMBL" id="WOB24921.1"/>
    </source>
</evidence>
<evidence type="ECO:0000313" key="2">
    <source>
        <dbReference type="EMBL" id="PPU55089.1"/>
    </source>
</evidence>
<dbReference type="CDD" id="cd14788">
    <property type="entry name" value="GumN"/>
    <property type="match status" value="1"/>
</dbReference>
<gene>
    <name evidence="3" type="ORF">NYR99_14115</name>
    <name evidence="2" type="ORF">XdyCFBP7245_15030</name>
</gene>
<evidence type="ECO:0000313" key="5">
    <source>
        <dbReference type="Proteomes" id="UP001304534"/>
    </source>
</evidence>